<feature type="compositionally biased region" description="Polar residues" evidence="1">
    <location>
        <begin position="439"/>
        <end position="452"/>
    </location>
</feature>
<feature type="compositionally biased region" description="Basic and acidic residues" evidence="1">
    <location>
        <begin position="547"/>
        <end position="560"/>
    </location>
</feature>
<dbReference type="Proteomes" id="UP001381693">
    <property type="component" value="Unassembled WGS sequence"/>
</dbReference>
<proteinExistence type="predicted"/>
<protein>
    <submittedName>
        <fullName evidence="2">Uncharacterized protein</fullName>
    </submittedName>
</protein>
<dbReference type="EMBL" id="JAXCGZ010022713">
    <property type="protein sequence ID" value="KAK7026448.1"/>
    <property type="molecule type" value="Genomic_DNA"/>
</dbReference>
<dbReference type="AlphaFoldDB" id="A0AAN8WJY4"/>
<evidence type="ECO:0000313" key="3">
    <source>
        <dbReference type="Proteomes" id="UP001381693"/>
    </source>
</evidence>
<comment type="caution">
    <text evidence="2">The sequence shown here is derived from an EMBL/GenBank/DDBJ whole genome shotgun (WGS) entry which is preliminary data.</text>
</comment>
<feature type="region of interest" description="Disordered" evidence="1">
    <location>
        <begin position="416"/>
        <end position="452"/>
    </location>
</feature>
<reference evidence="2 3" key="1">
    <citation type="submission" date="2023-11" db="EMBL/GenBank/DDBJ databases">
        <title>Halocaridina rubra genome assembly.</title>
        <authorList>
            <person name="Smith C."/>
        </authorList>
    </citation>
    <scope>NUCLEOTIDE SEQUENCE [LARGE SCALE GENOMIC DNA]</scope>
    <source>
        <strain evidence="2">EP-1</strain>
        <tissue evidence="2">Whole</tissue>
    </source>
</reference>
<organism evidence="2 3">
    <name type="scientific">Halocaridina rubra</name>
    <name type="common">Hawaiian red shrimp</name>
    <dbReference type="NCBI Taxonomy" id="373956"/>
    <lineage>
        <taxon>Eukaryota</taxon>
        <taxon>Metazoa</taxon>
        <taxon>Ecdysozoa</taxon>
        <taxon>Arthropoda</taxon>
        <taxon>Crustacea</taxon>
        <taxon>Multicrustacea</taxon>
        <taxon>Malacostraca</taxon>
        <taxon>Eumalacostraca</taxon>
        <taxon>Eucarida</taxon>
        <taxon>Decapoda</taxon>
        <taxon>Pleocyemata</taxon>
        <taxon>Caridea</taxon>
        <taxon>Atyoidea</taxon>
        <taxon>Atyidae</taxon>
        <taxon>Halocaridina</taxon>
    </lineage>
</organism>
<feature type="region of interest" description="Disordered" evidence="1">
    <location>
        <begin position="547"/>
        <end position="571"/>
    </location>
</feature>
<evidence type="ECO:0000313" key="2">
    <source>
        <dbReference type="EMBL" id="KAK7026448.1"/>
    </source>
</evidence>
<keyword evidence="3" id="KW-1185">Reference proteome</keyword>
<feature type="compositionally biased region" description="Polar residues" evidence="1">
    <location>
        <begin position="422"/>
        <end position="432"/>
    </location>
</feature>
<evidence type="ECO:0000256" key="1">
    <source>
        <dbReference type="SAM" id="MobiDB-lite"/>
    </source>
</evidence>
<accession>A0AAN8WJY4</accession>
<gene>
    <name evidence="2" type="ORF">SK128_002795</name>
</gene>
<name>A0AAN8WJY4_HALRR</name>
<feature type="compositionally biased region" description="Polar residues" evidence="1">
    <location>
        <begin position="561"/>
        <end position="571"/>
    </location>
</feature>
<sequence>MNKARGSSHYRGEALVPGSGFGIRFPTARRSPSVTFNDSSENERVVPAVIVDTSSEPTGNVLQDEADDGQCVPEVKRLKERMEISGLLHHDDWIGKKKKKKKRSDFRQASATACNPHDVVALVRRKQHLMYDDKYSPEQLLNQQSQQTDIMSPPLSAGSALASVLSSNSLITLFSNNGQSGVDHSINESMGHSNFSLSSMSPSMASFHIMQSQSPMAIQGSYRKELSGPSMYPSHQLLSTPAFSTTAQDRYCASHFLTSDPQCCKQTFCVGRESLDYSFQREDDINLDCAFFSDQGIINTPKSVEYVREDKLKMGFQGKNAEQYSRADFSAVGCVSPVLGCEIFTDRNKHRFKALSSYSLDRDWNLDDPLSGIEEDGPRFRPRYSAYNIVHKENNTIRGIQTKRISCSDDRDVDVNEIDGDTYSSQDTQGHTSSDHGIFQNSSSGNQRSTCSSPGIFASQDFQHIYDYCVPSDTKDGYGKGGLDAITNQTMFCNFAKDPLERSSTPEKKFEANDESSENSFFQYTDYINEHVEFSNIIKDICEKNHDEIKPPRGEKDDKGQQTLSDDSNITPRVSVKCMEDSVSTSEGKLVHVSTVAGELTINPEQWRLAHKFTGFLGRR</sequence>
<feature type="non-terminal residue" evidence="2">
    <location>
        <position position="620"/>
    </location>
</feature>